<dbReference type="PANTHER" id="PTHR30273:SF2">
    <property type="entry name" value="PROTEIN FECR"/>
    <property type="match status" value="1"/>
</dbReference>
<feature type="domain" description="FecR protein" evidence="3">
    <location>
        <begin position="127"/>
        <end position="219"/>
    </location>
</feature>
<gene>
    <name evidence="5" type="ORF">GCM10011505_18290</name>
</gene>
<comment type="caution">
    <text evidence="5">The sequence shown here is derived from an EMBL/GenBank/DDBJ whole genome shotgun (WGS) entry which is preliminary data.</text>
</comment>
<keyword evidence="6" id="KW-1185">Reference proteome</keyword>
<feature type="region of interest" description="Disordered" evidence="1">
    <location>
        <begin position="70"/>
        <end position="95"/>
    </location>
</feature>
<dbReference type="Gene3D" id="2.60.120.1440">
    <property type="match status" value="1"/>
</dbReference>
<evidence type="ECO:0000256" key="2">
    <source>
        <dbReference type="SAM" id="Phobius"/>
    </source>
</evidence>
<dbReference type="InterPro" id="IPR012373">
    <property type="entry name" value="Ferrdict_sens_TM"/>
</dbReference>
<evidence type="ECO:0000313" key="6">
    <source>
        <dbReference type="Proteomes" id="UP000603352"/>
    </source>
</evidence>
<evidence type="ECO:0000313" key="5">
    <source>
        <dbReference type="EMBL" id="GGB37199.1"/>
    </source>
</evidence>
<reference evidence="6" key="1">
    <citation type="journal article" date="2019" name="Int. J. Syst. Evol. Microbiol.">
        <title>The Global Catalogue of Microorganisms (GCM) 10K type strain sequencing project: providing services to taxonomists for standard genome sequencing and annotation.</title>
        <authorList>
            <consortium name="The Broad Institute Genomics Platform"/>
            <consortium name="The Broad Institute Genome Sequencing Center for Infectious Disease"/>
            <person name="Wu L."/>
            <person name="Ma J."/>
        </authorList>
    </citation>
    <scope>NUCLEOTIDE SEQUENCE [LARGE SCALE GENOMIC DNA]</scope>
    <source>
        <strain evidence="6">CGMCC 1.10188</strain>
    </source>
</reference>
<dbReference type="InterPro" id="IPR006860">
    <property type="entry name" value="FecR"/>
</dbReference>
<dbReference type="Pfam" id="PF04773">
    <property type="entry name" value="FecR"/>
    <property type="match status" value="1"/>
</dbReference>
<organism evidence="5 6">
    <name type="scientific">Tistrella bauzanensis</name>
    <dbReference type="NCBI Taxonomy" id="657419"/>
    <lineage>
        <taxon>Bacteria</taxon>
        <taxon>Pseudomonadati</taxon>
        <taxon>Pseudomonadota</taxon>
        <taxon>Alphaproteobacteria</taxon>
        <taxon>Geminicoccales</taxon>
        <taxon>Geminicoccaceae</taxon>
        <taxon>Tistrella</taxon>
    </lineage>
</organism>
<dbReference type="Proteomes" id="UP000603352">
    <property type="component" value="Unassembled WGS sequence"/>
</dbReference>
<feature type="transmembrane region" description="Helical" evidence="2">
    <location>
        <begin position="100"/>
        <end position="119"/>
    </location>
</feature>
<keyword evidence="2" id="KW-1133">Transmembrane helix</keyword>
<keyword evidence="2" id="KW-0812">Transmembrane</keyword>
<evidence type="ECO:0000259" key="4">
    <source>
        <dbReference type="Pfam" id="PF16220"/>
    </source>
</evidence>
<evidence type="ECO:0000256" key="1">
    <source>
        <dbReference type="SAM" id="MobiDB-lite"/>
    </source>
</evidence>
<dbReference type="RefSeq" id="WP_188577040.1">
    <property type="nucleotide sequence ID" value="NZ_BMDZ01000017.1"/>
</dbReference>
<dbReference type="Pfam" id="PF16220">
    <property type="entry name" value="DUF4880"/>
    <property type="match status" value="1"/>
</dbReference>
<dbReference type="EMBL" id="BMDZ01000017">
    <property type="protein sequence ID" value="GGB37199.1"/>
    <property type="molecule type" value="Genomic_DNA"/>
</dbReference>
<name>A0ABQ1IE85_9PROT</name>
<sequence length="336" mass="35779">MTGPLPPQTAADWLVVLLDAPDDAGLAAAFARWHAADPRHADDWAALARTYQVMGMAMPVHEAAWRDARRTDAGGTGPRPLPSVHTPLNRPPANRPRRRAAALVAMAMAACVAVAILPAQITRWTADHVTGHAETAQVTLSDGSRVRLAPDSAIRVDLTGTDRRVALIEGRAFFEVAADPTRPFQVTVGDVSATVLGTAFEVRRDDDETRVAVREGRVRVARSGGNAPAEAVLQAGDWAALGDTGAPRLGHRAAGDIAVWTDGQVIARDRPVAEVVDALRPYLTGLVLVRGDDLARQPLTGVYSLTDPLAALRAIAGAQHAHIRQITPWIVVMSKD</sequence>
<proteinExistence type="predicted"/>
<dbReference type="PANTHER" id="PTHR30273">
    <property type="entry name" value="PERIPLASMIC SIGNAL SENSOR AND SIGMA FACTOR ACTIVATOR FECR-RELATED"/>
    <property type="match status" value="1"/>
</dbReference>
<feature type="domain" description="FecR N-terminal" evidence="4">
    <location>
        <begin position="8"/>
        <end position="49"/>
    </location>
</feature>
<keyword evidence="2" id="KW-0472">Membrane</keyword>
<protein>
    <submittedName>
        <fullName evidence="5">Iron dicitrate transporter FecR</fullName>
    </submittedName>
</protein>
<dbReference type="InterPro" id="IPR032623">
    <property type="entry name" value="FecR_N"/>
</dbReference>
<evidence type="ECO:0000259" key="3">
    <source>
        <dbReference type="Pfam" id="PF04773"/>
    </source>
</evidence>
<accession>A0ABQ1IE85</accession>
<dbReference type="PIRSF" id="PIRSF018266">
    <property type="entry name" value="FecR"/>
    <property type="match status" value="1"/>
</dbReference>